<evidence type="ECO:0000313" key="8">
    <source>
        <dbReference type="EMBL" id="KAB7074182.1"/>
    </source>
</evidence>
<evidence type="ECO:0000313" key="17">
    <source>
        <dbReference type="EMBL" id="RGL49548.1"/>
    </source>
</evidence>
<dbReference type="EMBL" id="WDZO01000008">
    <property type="protein sequence ID" value="KAB6913210.1"/>
    <property type="molecule type" value="Genomic_DNA"/>
</dbReference>
<evidence type="ECO:0000313" key="23">
    <source>
        <dbReference type="Proteomes" id="UP000432196"/>
    </source>
</evidence>
<dbReference type="PANTHER" id="PTHR21363:SF0">
    <property type="entry name" value="PREPHENATE DEHYDROGENASE [NADP(+)]"/>
    <property type="match status" value="1"/>
</dbReference>
<dbReference type="GO" id="GO:0004665">
    <property type="term" value="F:prephenate dehydrogenase (NADP+) activity"/>
    <property type="evidence" value="ECO:0007669"/>
    <property type="project" value="InterPro"/>
</dbReference>
<dbReference type="Proteomes" id="UP000461165">
    <property type="component" value="Unassembled WGS sequence"/>
</dbReference>
<reference evidence="16 19" key="1">
    <citation type="journal article" date="2017" name="Anaerobe">
        <title>Quantification, isolation and characterization of Bifidobacterium from the vaginal microbiomes of reproductive aged women.</title>
        <authorList>
            <person name="Freitas A.C."/>
            <person name="Hill J.E."/>
        </authorList>
    </citation>
    <scope>NUCLEOTIDE SEQUENCE [LARGE SCALE GENOMIC DNA]</scope>
    <source>
        <strain evidence="16 19">N6D05</strain>
    </source>
</reference>
<dbReference type="InterPro" id="IPR003099">
    <property type="entry name" value="Prephen_DH"/>
</dbReference>
<dbReference type="Pfam" id="PF20463">
    <property type="entry name" value="PDH_C"/>
    <property type="match status" value="1"/>
</dbReference>
<dbReference type="Proteomes" id="UP000432196">
    <property type="component" value="Unassembled WGS sequence"/>
</dbReference>
<evidence type="ECO:0000313" key="10">
    <source>
        <dbReference type="EMBL" id="KAB7204202.1"/>
    </source>
</evidence>
<protein>
    <submittedName>
        <fullName evidence="8 16">Prephenate dehydrogenase</fullName>
    </submittedName>
</protein>
<dbReference type="PANTHER" id="PTHR21363">
    <property type="entry name" value="PREPHENATE DEHYDROGENASE"/>
    <property type="match status" value="1"/>
</dbReference>
<dbReference type="EMBL" id="WDWL01000003">
    <property type="protein sequence ID" value="KAB7074182.1"/>
    <property type="molecule type" value="Genomic_DNA"/>
</dbReference>
<dbReference type="GO" id="GO:0008977">
    <property type="term" value="F:prephenate dehydrogenase (NAD+) activity"/>
    <property type="evidence" value="ECO:0007669"/>
    <property type="project" value="InterPro"/>
</dbReference>
<evidence type="ECO:0000313" key="20">
    <source>
        <dbReference type="Proteomes" id="UP000261288"/>
    </source>
</evidence>
<evidence type="ECO:0000256" key="1">
    <source>
        <dbReference type="ARBA" id="ARBA00007964"/>
    </source>
</evidence>
<dbReference type="Proteomes" id="UP000460333">
    <property type="component" value="Unassembled WGS sequence"/>
</dbReference>
<dbReference type="SUPFAM" id="SSF51735">
    <property type="entry name" value="NAD(P)-binding Rossmann-fold domains"/>
    <property type="match status" value="1"/>
</dbReference>
<evidence type="ECO:0000313" key="11">
    <source>
        <dbReference type="EMBL" id="KAB7237090.1"/>
    </source>
</evidence>
<evidence type="ECO:0000313" key="19">
    <source>
        <dbReference type="Proteomes" id="UP000257074"/>
    </source>
</evidence>
<evidence type="ECO:0000313" key="22">
    <source>
        <dbReference type="Proteomes" id="UP000430971"/>
    </source>
</evidence>
<dbReference type="GO" id="GO:0006571">
    <property type="term" value="P:tyrosine biosynthetic process"/>
    <property type="evidence" value="ECO:0007669"/>
    <property type="project" value="InterPro"/>
</dbReference>
<accession>A0A2I1J046</accession>
<dbReference type="EMBL" id="QSRZ01000005">
    <property type="protein sequence ID" value="RGL49548.1"/>
    <property type="molecule type" value="Genomic_DNA"/>
</dbReference>
<dbReference type="EMBL" id="WDWU01000003">
    <property type="protein sequence ID" value="KAB7057641.1"/>
    <property type="molecule type" value="Genomic_DNA"/>
</dbReference>
<evidence type="ECO:0000313" key="31">
    <source>
        <dbReference type="Proteomes" id="UP000478746"/>
    </source>
</evidence>
<comment type="caution">
    <text evidence="8">The sequence shown here is derived from an EMBL/GenBank/DDBJ whole genome shotgun (WGS) entry which is preliminary data.</text>
</comment>
<evidence type="ECO:0000313" key="27">
    <source>
        <dbReference type="Proteomes" id="UP000461165"/>
    </source>
</evidence>
<evidence type="ECO:0000313" key="13">
    <source>
        <dbReference type="EMBL" id="KAB7339763.1"/>
    </source>
</evidence>
<evidence type="ECO:0000313" key="30">
    <source>
        <dbReference type="Proteomes" id="UP000476628"/>
    </source>
</evidence>
<comment type="similarity">
    <text evidence="1">Belongs to the prephenate/arogenate dehydrogenase family.</text>
</comment>
<dbReference type="Gene3D" id="1.10.3660.10">
    <property type="entry name" value="6-phosphogluconate dehydrogenase C-terminal like domain"/>
    <property type="match status" value="1"/>
</dbReference>
<evidence type="ECO:0000256" key="2">
    <source>
        <dbReference type="ARBA" id="ARBA00023002"/>
    </source>
</evidence>
<dbReference type="Proteomes" id="UP000261288">
    <property type="component" value="Unassembled WGS sequence"/>
</dbReference>
<evidence type="ECO:0000313" key="16">
    <source>
        <dbReference type="EMBL" id="RDX08544.1"/>
    </source>
</evidence>
<dbReference type="Proteomes" id="UP000451234">
    <property type="component" value="Unassembled WGS sequence"/>
</dbReference>
<evidence type="ECO:0000313" key="12">
    <source>
        <dbReference type="EMBL" id="KAB7322906.1"/>
    </source>
</evidence>
<dbReference type="Proteomes" id="UP000476628">
    <property type="component" value="Unassembled WGS sequence"/>
</dbReference>
<keyword evidence="2" id="KW-0560">Oxidoreductase</keyword>
<dbReference type="EMBL" id="QSAR01000005">
    <property type="protein sequence ID" value="RGW64534.1"/>
    <property type="molecule type" value="Genomic_DNA"/>
</dbReference>
<dbReference type="EMBL" id="WDVF01000004">
    <property type="protein sequence ID" value="KAB7136821.1"/>
    <property type="molecule type" value="Genomic_DNA"/>
</dbReference>
<evidence type="ECO:0000313" key="7">
    <source>
        <dbReference type="EMBL" id="KAB7057641.1"/>
    </source>
</evidence>
<dbReference type="Proteomes" id="UP000467387">
    <property type="component" value="Unassembled WGS sequence"/>
</dbReference>
<evidence type="ECO:0000313" key="26">
    <source>
        <dbReference type="Proteomes" id="UP000460881"/>
    </source>
</evidence>
<evidence type="ECO:0000313" key="5">
    <source>
        <dbReference type="EMBL" id="KAB6913210.1"/>
    </source>
</evidence>
<evidence type="ECO:0000313" key="28">
    <source>
        <dbReference type="Proteomes" id="UP000467387"/>
    </source>
</evidence>
<evidence type="ECO:0000313" key="33">
    <source>
        <dbReference type="Proteomes" id="UP000491334"/>
    </source>
</evidence>
<dbReference type="AlphaFoldDB" id="A0A2I1J046"/>
<dbReference type="Proteomes" id="UP000257074">
    <property type="component" value="Unassembled WGS sequence"/>
</dbReference>
<evidence type="ECO:0000313" key="15">
    <source>
        <dbReference type="EMBL" id="KAB7396176.1"/>
    </source>
</evidence>
<dbReference type="InterPro" id="IPR046826">
    <property type="entry name" value="PDH_N"/>
</dbReference>
<proteinExistence type="inferred from homology"/>
<dbReference type="GO" id="GO:0070403">
    <property type="term" value="F:NAD+ binding"/>
    <property type="evidence" value="ECO:0007669"/>
    <property type="project" value="InterPro"/>
</dbReference>
<dbReference type="Proteomes" id="UP000430971">
    <property type="component" value="Unassembled WGS sequence"/>
</dbReference>
<dbReference type="InterPro" id="IPR036291">
    <property type="entry name" value="NAD(P)-bd_dom_sf"/>
</dbReference>
<evidence type="ECO:0000313" key="14">
    <source>
        <dbReference type="EMBL" id="KAB7360594.1"/>
    </source>
</evidence>
<evidence type="ECO:0000259" key="3">
    <source>
        <dbReference type="PROSITE" id="PS51176"/>
    </source>
</evidence>
<dbReference type="Proteomes" id="UP000491334">
    <property type="component" value="Unassembled WGS sequence"/>
</dbReference>
<evidence type="ECO:0000313" key="25">
    <source>
        <dbReference type="Proteomes" id="UP000460333"/>
    </source>
</evidence>
<evidence type="ECO:0000313" key="4">
    <source>
        <dbReference type="EMBL" id="KAB6838662.1"/>
    </source>
</evidence>
<dbReference type="EMBL" id="WDZP01000004">
    <property type="protein sequence ID" value="KAB6919783.1"/>
    <property type="molecule type" value="Genomic_DNA"/>
</dbReference>
<dbReference type="EMBL" id="WEAY01000004">
    <property type="protein sequence ID" value="KAB6838662.1"/>
    <property type="molecule type" value="Genomic_DNA"/>
</dbReference>
<dbReference type="EMBL" id="NJNR01000025">
    <property type="protein sequence ID" value="RDX08544.1"/>
    <property type="molecule type" value="Genomic_DNA"/>
</dbReference>
<dbReference type="Proteomes" id="UP000478746">
    <property type="component" value="Unassembled WGS sequence"/>
</dbReference>
<feature type="domain" description="Prephenate/arogenate dehydrogenase" evidence="3">
    <location>
        <begin position="15"/>
        <end position="306"/>
    </location>
</feature>
<evidence type="ECO:0000313" key="32">
    <source>
        <dbReference type="Proteomes" id="UP000481350"/>
    </source>
</evidence>
<dbReference type="Proteomes" id="UP000460881">
    <property type="component" value="Unassembled WGS sequence"/>
</dbReference>
<dbReference type="Pfam" id="PF02153">
    <property type="entry name" value="PDH_N"/>
    <property type="match status" value="1"/>
</dbReference>
<reference evidence="22 23" key="3">
    <citation type="journal article" date="2019" name="Nat. Med.">
        <title>A library of human gut bacterial isolates paired with longitudinal multiomics data enables mechanistic microbiome research.</title>
        <authorList>
            <person name="Poyet M."/>
            <person name="Groussin M."/>
            <person name="Gibbons S.M."/>
            <person name="Avila-Pacheco J."/>
            <person name="Jiang X."/>
            <person name="Kearney S.M."/>
            <person name="Perrotta A.R."/>
            <person name="Berdy B."/>
            <person name="Zhao S."/>
            <person name="Lieberman T.D."/>
            <person name="Swanson P.K."/>
            <person name="Smith M."/>
            <person name="Roesemann S."/>
            <person name="Alexander J.E."/>
            <person name="Rich S.A."/>
            <person name="Livny J."/>
            <person name="Vlamakis H."/>
            <person name="Clish C."/>
            <person name="Bullock K."/>
            <person name="Deik A."/>
            <person name="Scott J."/>
            <person name="Pierce K.A."/>
            <person name="Xavier R.J."/>
            <person name="Alm E.J."/>
        </authorList>
    </citation>
    <scope>NUCLEOTIDE SEQUENCE [LARGE SCALE GENOMIC DNA]</scope>
    <source>
        <strain evidence="11 25">BIOML-A118</strain>
        <strain evidence="10 30">BIOML-A136</strain>
        <strain evidence="9 27">BIOML-A166</strain>
        <strain evidence="8 23">BIOML-A201</strain>
        <strain evidence="7 28">BIOML-A210</strain>
        <strain evidence="5 32">BIOML-A283</strain>
        <strain evidence="6 33">BIOML-A284</strain>
        <strain evidence="4 31">BIOML-A320</strain>
        <strain evidence="15 29">BIOML-A37</strain>
        <strain evidence="14 26">BIOML-A55</strain>
        <strain evidence="13 22">BIOML-A65</strain>
        <strain evidence="12 24">BIOML-A75</strain>
    </source>
</reference>
<evidence type="ECO:0000313" key="29">
    <source>
        <dbReference type="Proteomes" id="UP000468842"/>
    </source>
</evidence>
<dbReference type="EMBL" id="WDTJ01000002">
    <property type="protein sequence ID" value="KAB7237090.1"/>
    <property type="molecule type" value="Genomic_DNA"/>
</dbReference>
<dbReference type="InterPro" id="IPR046825">
    <property type="entry name" value="PDH_C"/>
</dbReference>
<sequence>MAVHRGSKEGTAVVDTVGIVGLGLIGGSLARRLTERGVRVVAWNHRPHPYAQAEADGIFCKSTLSELMDAEPDVVVLCNPLKAMPAILAALAPLMGDHPNTTLTDVGSVKGMVRDQVKAAGLGKCYVGAHPMAGNELSGWQAADPHLYDGALWAITVDESTDYRRFLDVAAMITKDVGNRVIVVDDETHDKAAAMISHMPHVVSTALINELVANPDRNIAAALAAGCWRDMTRVSLTDPDRTRAMVEEDSLNVEALLRRMAARLTDMADQLHAGAAGEQDVMGFFAEGDPFRRYKAAVTHAGITAAQDGTATAAPQAGTTAAGFPERELAVPEAGWQQTLLFSARRGEAITGFVHPRQAIIQLRPAM</sequence>
<dbReference type="EMBL" id="WDRV01000005">
    <property type="protein sequence ID" value="KAB7322906.1"/>
    <property type="molecule type" value="Genomic_DNA"/>
</dbReference>
<dbReference type="Gene3D" id="3.40.50.720">
    <property type="entry name" value="NAD(P)-binding Rossmann-like Domain"/>
    <property type="match status" value="1"/>
</dbReference>
<evidence type="ECO:0000313" key="24">
    <source>
        <dbReference type="Proteomes" id="UP000451234"/>
    </source>
</evidence>
<dbReference type="EMBL" id="WDQK01000004">
    <property type="protein sequence ID" value="KAB7396176.1"/>
    <property type="molecule type" value="Genomic_DNA"/>
</dbReference>
<dbReference type="Proteomes" id="UP000481350">
    <property type="component" value="Unassembled WGS sequence"/>
</dbReference>
<organism evidence="8 23">
    <name type="scientific">Bifidobacterium longum</name>
    <dbReference type="NCBI Taxonomy" id="216816"/>
    <lineage>
        <taxon>Bacteria</taxon>
        <taxon>Bacillati</taxon>
        <taxon>Actinomycetota</taxon>
        <taxon>Actinomycetes</taxon>
        <taxon>Bifidobacteriales</taxon>
        <taxon>Bifidobacteriaceae</taxon>
        <taxon>Bifidobacterium</taxon>
    </lineage>
</organism>
<dbReference type="EMBL" id="WDRM01000003">
    <property type="protein sequence ID" value="KAB7339763.1"/>
    <property type="molecule type" value="Genomic_DNA"/>
</dbReference>
<name>A0A2I1J046_BIFLN</name>
<dbReference type="Proteomes" id="UP000265775">
    <property type="component" value="Unassembled WGS sequence"/>
</dbReference>
<dbReference type="PROSITE" id="PS51176">
    <property type="entry name" value="PDH_ADH"/>
    <property type="match status" value="1"/>
</dbReference>
<dbReference type="EMBL" id="WDUB01000001">
    <property type="protein sequence ID" value="KAB7204202.1"/>
    <property type="molecule type" value="Genomic_DNA"/>
</dbReference>
<evidence type="ECO:0000313" key="18">
    <source>
        <dbReference type="EMBL" id="RGW64534.1"/>
    </source>
</evidence>
<evidence type="ECO:0000313" key="9">
    <source>
        <dbReference type="EMBL" id="KAB7136821.1"/>
    </source>
</evidence>
<evidence type="ECO:0000313" key="6">
    <source>
        <dbReference type="EMBL" id="KAB6919783.1"/>
    </source>
</evidence>
<evidence type="ECO:0000313" key="21">
    <source>
        <dbReference type="Proteomes" id="UP000265775"/>
    </source>
</evidence>
<dbReference type="Proteomes" id="UP000468842">
    <property type="component" value="Unassembled WGS sequence"/>
</dbReference>
<dbReference type="InterPro" id="IPR050812">
    <property type="entry name" value="Preph/Arog_dehydrog"/>
</dbReference>
<reference evidence="20 21" key="2">
    <citation type="submission" date="2018-08" db="EMBL/GenBank/DDBJ databases">
        <title>A genome reference for cultivated species of the human gut microbiota.</title>
        <authorList>
            <person name="Zou Y."/>
            <person name="Xue W."/>
            <person name="Luo G."/>
        </authorList>
    </citation>
    <scope>NUCLEOTIDE SEQUENCE [LARGE SCALE GENOMIC DNA]</scope>
    <source>
        <strain evidence="18 21">AF11-12</strain>
        <strain evidence="17 20">TF06-45A</strain>
    </source>
</reference>
<gene>
    <name evidence="16" type="ORF">CE169_05650</name>
    <name evidence="18" type="ORF">DWV59_05745</name>
    <name evidence="17" type="ORF">DXC63_05310</name>
    <name evidence="15" type="ORF">GBB40_03210</name>
    <name evidence="14" type="ORF">GBB63_01860</name>
    <name evidence="12" type="ORF">GBB65_05350</name>
    <name evidence="13" type="ORF">GBB73_01895</name>
    <name evidence="11" type="ORF">GBC43_02365</name>
    <name evidence="10" type="ORF">GBC45_00200</name>
    <name evidence="9" type="ORF">GBC97_02980</name>
    <name evidence="8" type="ORF">GBI83_02630</name>
    <name evidence="7" type="ORF">GBI87_02715</name>
    <name evidence="5" type="ORF">GBJ98_04905</name>
    <name evidence="6" type="ORF">GBK06_02795</name>
    <name evidence="4" type="ORF">GBK08_03075</name>
</gene>
<dbReference type="SUPFAM" id="SSF48179">
    <property type="entry name" value="6-phosphogluconate dehydrogenase C-terminal domain-like"/>
    <property type="match status" value="1"/>
</dbReference>
<dbReference type="EMBL" id="WDRC01000003">
    <property type="protein sequence ID" value="KAB7360594.1"/>
    <property type="molecule type" value="Genomic_DNA"/>
</dbReference>
<dbReference type="InterPro" id="IPR008927">
    <property type="entry name" value="6-PGluconate_DH-like_C_sf"/>
</dbReference>